<feature type="repeat" description="RCC1" evidence="2">
    <location>
        <begin position="55"/>
        <end position="106"/>
    </location>
</feature>
<feature type="repeat" description="RCC1" evidence="2">
    <location>
        <begin position="260"/>
        <end position="310"/>
    </location>
</feature>
<dbReference type="SUPFAM" id="SSF50985">
    <property type="entry name" value="RCC1/BLIP-II"/>
    <property type="match status" value="1"/>
</dbReference>
<comment type="caution">
    <text evidence="5">The sequence shown here is derived from an EMBL/GenBank/DDBJ whole genome shotgun (WGS) entry which is preliminary data.</text>
</comment>
<sequence>MAATDDSMIPASGAVFTFGKSKFADNLPNRFWVKNDKVLQTACGDEHTALVAESGRVFTFGANDWGQLGIGSTKSATKPTCVKEFKHEKASLVACGRVHTLVATESGKLYSFGANGEGQLGVEDVPSSDKPLEISSIKPQKYKMLAAGADHSIALTEDGDLYVWGGGSEGQLGLGDQTECPNPTELKTEDAVVCVACGYYHTAFVTDTGDLYTFGETDGGKLGLGDDYDKTDTPQKVSLPEKATWVSCGGSHTVVLSESGKVYTFGDGSNGQLGHNTKILHSESPHQLSFKHKVTHISCGENHTAIITERGQLFTFGDGRHGKLGLGQDSFSNQLIPSKVERFNKFFVESNGEVESSEDEEEELEEAKTSLNNSLKLDGSIDPGGTFSARDRRRQTVTRSPSLNRTLPPLANGKPASPLSHTVPAIKTQSPLAREIIPRKT</sequence>
<dbReference type="Gene3D" id="2.130.10.30">
    <property type="entry name" value="Regulator of chromosome condensation 1/beta-lactamase-inhibitor protein II"/>
    <property type="match status" value="1"/>
</dbReference>
<organism evidence="5 6">
    <name type="scientific">Tegillarca granosa</name>
    <name type="common">Malaysian cockle</name>
    <name type="synonym">Anadara granosa</name>
    <dbReference type="NCBI Taxonomy" id="220873"/>
    <lineage>
        <taxon>Eukaryota</taxon>
        <taxon>Metazoa</taxon>
        <taxon>Spiralia</taxon>
        <taxon>Lophotrochozoa</taxon>
        <taxon>Mollusca</taxon>
        <taxon>Bivalvia</taxon>
        <taxon>Autobranchia</taxon>
        <taxon>Pteriomorphia</taxon>
        <taxon>Arcoida</taxon>
        <taxon>Arcoidea</taxon>
        <taxon>Arcidae</taxon>
        <taxon>Tegillarca</taxon>
    </lineage>
</organism>
<evidence type="ECO:0000313" key="6">
    <source>
        <dbReference type="Proteomes" id="UP001217089"/>
    </source>
</evidence>
<dbReference type="Proteomes" id="UP001217089">
    <property type="component" value="Unassembled WGS sequence"/>
</dbReference>
<feature type="non-terminal residue" evidence="5">
    <location>
        <position position="441"/>
    </location>
</feature>
<feature type="repeat" description="RCC1" evidence="2">
    <location>
        <begin position="209"/>
        <end position="259"/>
    </location>
</feature>
<dbReference type="InterPro" id="IPR058923">
    <property type="entry name" value="RCC1-like_dom"/>
</dbReference>
<dbReference type="EMBL" id="JARBDR010000337">
    <property type="protein sequence ID" value="KAJ8315549.1"/>
    <property type="molecule type" value="Genomic_DNA"/>
</dbReference>
<dbReference type="Pfam" id="PF25390">
    <property type="entry name" value="WD40_RLD"/>
    <property type="match status" value="1"/>
</dbReference>
<proteinExistence type="predicted"/>
<feature type="domain" description="RCC1-like" evidence="4">
    <location>
        <begin position="167"/>
        <end position="343"/>
    </location>
</feature>
<accession>A0ABQ9FE01</accession>
<gene>
    <name evidence="5" type="ORF">KUTeg_007699</name>
</gene>
<dbReference type="PANTHER" id="PTHR22872">
    <property type="entry name" value="BTK-BINDING PROTEIN-RELATED"/>
    <property type="match status" value="1"/>
</dbReference>
<protein>
    <recommendedName>
        <fullName evidence="4">RCC1-like domain-containing protein</fullName>
    </recommendedName>
</protein>
<feature type="repeat" description="RCC1" evidence="2">
    <location>
        <begin position="13"/>
        <end position="54"/>
    </location>
</feature>
<evidence type="ECO:0000256" key="2">
    <source>
        <dbReference type="PROSITE-ProRule" id="PRU00235"/>
    </source>
</evidence>
<keyword evidence="1" id="KW-0677">Repeat</keyword>
<name>A0ABQ9FE01_TEGGR</name>
<evidence type="ECO:0000256" key="3">
    <source>
        <dbReference type="SAM" id="MobiDB-lite"/>
    </source>
</evidence>
<feature type="repeat" description="RCC1" evidence="2">
    <location>
        <begin position="107"/>
        <end position="158"/>
    </location>
</feature>
<feature type="compositionally biased region" description="Acidic residues" evidence="3">
    <location>
        <begin position="355"/>
        <end position="365"/>
    </location>
</feature>
<dbReference type="PRINTS" id="PR00633">
    <property type="entry name" value="RCCNDNSATION"/>
</dbReference>
<feature type="repeat" description="RCC1" evidence="2">
    <location>
        <begin position="159"/>
        <end position="208"/>
    </location>
</feature>
<dbReference type="PANTHER" id="PTHR22872:SF9">
    <property type="entry name" value="X-LINKED RETINITIS PIGMENTOSA GTPASE REGULATOR"/>
    <property type="match status" value="1"/>
</dbReference>
<dbReference type="InterPro" id="IPR000408">
    <property type="entry name" value="Reg_chr_condens"/>
</dbReference>
<dbReference type="InterPro" id="IPR051625">
    <property type="entry name" value="Signaling_Regulatory_Domain"/>
</dbReference>
<reference evidence="5 6" key="1">
    <citation type="submission" date="2022-12" db="EMBL/GenBank/DDBJ databases">
        <title>Chromosome-level genome of Tegillarca granosa.</title>
        <authorList>
            <person name="Kim J."/>
        </authorList>
    </citation>
    <scope>NUCLEOTIDE SEQUENCE [LARGE SCALE GENOMIC DNA]</scope>
    <source>
        <strain evidence="5">Teg-2019</strain>
        <tissue evidence="5">Adductor muscle</tissue>
    </source>
</reference>
<dbReference type="PROSITE" id="PS50012">
    <property type="entry name" value="RCC1_3"/>
    <property type="match status" value="7"/>
</dbReference>
<feature type="region of interest" description="Disordered" evidence="3">
    <location>
        <begin position="351"/>
        <end position="441"/>
    </location>
</feature>
<dbReference type="InterPro" id="IPR009091">
    <property type="entry name" value="RCC1/BLIP-II"/>
</dbReference>
<evidence type="ECO:0000256" key="1">
    <source>
        <dbReference type="ARBA" id="ARBA00022737"/>
    </source>
</evidence>
<feature type="repeat" description="RCC1" evidence="2">
    <location>
        <begin position="311"/>
        <end position="367"/>
    </location>
</feature>
<dbReference type="PROSITE" id="PS00626">
    <property type="entry name" value="RCC1_2"/>
    <property type="match status" value="3"/>
</dbReference>
<dbReference type="Pfam" id="PF00415">
    <property type="entry name" value="RCC1"/>
    <property type="match status" value="2"/>
</dbReference>
<keyword evidence="6" id="KW-1185">Reference proteome</keyword>
<evidence type="ECO:0000313" key="5">
    <source>
        <dbReference type="EMBL" id="KAJ8315549.1"/>
    </source>
</evidence>
<evidence type="ECO:0000259" key="4">
    <source>
        <dbReference type="Pfam" id="PF25390"/>
    </source>
</evidence>